<accession>A0A9P6B225</accession>
<evidence type="ECO:0000313" key="3">
    <source>
        <dbReference type="Proteomes" id="UP000886523"/>
    </source>
</evidence>
<dbReference type="PANTHER" id="PTHR13812">
    <property type="entry name" value="KETIMINE REDUCTASE MU-CRYSTALLIN"/>
    <property type="match status" value="1"/>
</dbReference>
<dbReference type="Pfam" id="PF02423">
    <property type="entry name" value="OCD_Mu_crystall"/>
    <property type="match status" value="1"/>
</dbReference>
<dbReference type="PANTHER" id="PTHR13812:SF19">
    <property type="entry name" value="KETIMINE REDUCTASE MU-CRYSTALLIN"/>
    <property type="match status" value="1"/>
</dbReference>
<dbReference type="InterPro" id="IPR003462">
    <property type="entry name" value="ODC_Mu_crystall"/>
</dbReference>
<evidence type="ECO:0000256" key="1">
    <source>
        <dbReference type="ARBA" id="ARBA00008903"/>
    </source>
</evidence>
<reference evidence="2" key="1">
    <citation type="journal article" date="2020" name="Nat. Commun.">
        <title>Large-scale genome sequencing of mycorrhizal fungi provides insights into the early evolution of symbiotic traits.</title>
        <authorList>
            <person name="Miyauchi S."/>
            <person name="Kiss E."/>
            <person name="Kuo A."/>
            <person name="Drula E."/>
            <person name="Kohler A."/>
            <person name="Sanchez-Garcia M."/>
            <person name="Morin E."/>
            <person name="Andreopoulos B."/>
            <person name="Barry K.W."/>
            <person name="Bonito G."/>
            <person name="Buee M."/>
            <person name="Carver A."/>
            <person name="Chen C."/>
            <person name="Cichocki N."/>
            <person name="Clum A."/>
            <person name="Culley D."/>
            <person name="Crous P.W."/>
            <person name="Fauchery L."/>
            <person name="Girlanda M."/>
            <person name="Hayes R.D."/>
            <person name="Keri Z."/>
            <person name="LaButti K."/>
            <person name="Lipzen A."/>
            <person name="Lombard V."/>
            <person name="Magnuson J."/>
            <person name="Maillard F."/>
            <person name="Murat C."/>
            <person name="Nolan M."/>
            <person name="Ohm R.A."/>
            <person name="Pangilinan J."/>
            <person name="Pereira M.F."/>
            <person name="Perotto S."/>
            <person name="Peter M."/>
            <person name="Pfister S."/>
            <person name="Riley R."/>
            <person name="Sitrit Y."/>
            <person name="Stielow J.B."/>
            <person name="Szollosi G."/>
            <person name="Zifcakova L."/>
            <person name="Stursova M."/>
            <person name="Spatafora J.W."/>
            <person name="Tedersoo L."/>
            <person name="Vaario L.M."/>
            <person name="Yamada A."/>
            <person name="Yan M."/>
            <person name="Wang P."/>
            <person name="Xu J."/>
            <person name="Bruns T."/>
            <person name="Baldrian P."/>
            <person name="Vilgalys R."/>
            <person name="Dunand C."/>
            <person name="Henrissat B."/>
            <person name="Grigoriev I.V."/>
            <person name="Hibbett D."/>
            <person name="Nagy L.G."/>
            <person name="Martin F.M."/>
        </authorList>
    </citation>
    <scope>NUCLEOTIDE SEQUENCE</scope>
    <source>
        <strain evidence="2">UP504</strain>
    </source>
</reference>
<evidence type="ECO:0008006" key="4">
    <source>
        <dbReference type="Google" id="ProtNLM"/>
    </source>
</evidence>
<comment type="similarity">
    <text evidence="1">Belongs to the ornithine cyclodeaminase/mu-crystallin family.</text>
</comment>
<dbReference type="InterPro" id="IPR023401">
    <property type="entry name" value="ODC_N"/>
</dbReference>
<keyword evidence="3" id="KW-1185">Reference proteome</keyword>
<dbReference type="GO" id="GO:0005737">
    <property type="term" value="C:cytoplasm"/>
    <property type="evidence" value="ECO:0007669"/>
    <property type="project" value="TreeGrafter"/>
</dbReference>
<gene>
    <name evidence="2" type="ORF">BS47DRAFT_1292656</name>
</gene>
<evidence type="ECO:0000313" key="2">
    <source>
        <dbReference type="EMBL" id="KAF9516273.1"/>
    </source>
</evidence>
<protein>
    <recommendedName>
        <fullName evidence="4">Ornithine cyclodeaminase</fullName>
    </recommendedName>
</protein>
<dbReference type="InterPro" id="IPR036291">
    <property type="entry name" value="NAD(P)-bd_dom_sf"/>
</dbReference>
<proteinExistence type="inferred from homology"/>
<dbReference type="OrthoDB" id="41492at2759"/>
<comment type="caution">
    <text evidence="2">The sequence shown here is derived from an EMBL/GenBank/DDBJ whole genome shotgun (WGS) entry which is preliminary data.</text>
</comment>
<dbReference type="Proteomes" id="UP000886523">
    <property type="component" value="Unassembled WGS sequence"/>
</dbReference>
<dbReference type="PIRSF" id="PIRSF001439">
    <property type="entry name" value="CryM"/>
    <property type="match status" value="1"/>
</dbReference>
<dbReference type="EMBL" id="MU128941">
    <property type="protein sequence ID" value="KAF9516273.1"/>
    <property type="molecule type" value="Genomic_DNA"/>
</dbReference>
<dbReference type="AlphaFoldDB" id="A0A9P6B225"/>
<dbReference type="Gene3D" id="3.30.1780.10">
    <property type="entry name" value="ornithine cyclodeaminase, domain 1"/>
    <property type="match status" value="1"/>
</dbReference>
<name>A0A9P6B225_9AGAM</name>
<organism evidence="2 3">
    <name type="scientific">Hydnum rufescens UP504</name>
    <dbReference type="NCBI Taxonomy" id="1448309"/>
    <lineage>
        <taxon>Eukaryota</taxon>
        <taxon>Fungi</taxon>
        <taxon>Dikarya</taxon>
        <taxon>Basidiomycota</taxon>
        <taxon>Agaricomycotina</taxon>
        <taxon>Agaricomycetes</taxon>
        <taxon>Cantharellales</taxon>
        <taxon>Hydnaceae</taxon>
        <taxon>Hydnum</taxon>
    </lineage>
</organism>
<dbReference type="SUPFAM" id="SSF51735">
    <property type="entry name" value="NAD(P)-binding Rossmann-fold domains"/>
    <property type="match status" value="1"/>
</dbReference>
<dbReference type="Gene3D" id="3.40.50.720">
    <property type="entry name" value="NAD(P)-binding Rossmann-like Domain"/>
    <property type="match status" value="1"/>
</dbReference>
<sequence>MLVLGAEDVESILATIDYEDLVQLMRTVFETLSGSPSRRDPAEGQGEDVASPLRTTIHSQKQTTLFMPSRLAVSGGSGIKVVSIPRQGASPNGLPATTLLLDDDTGRVNAIVNATQLTALRNAAGSALATRLAGISSPNRIVLFGAGLQVLHHAKMFLRLYPTLESCTIVNRSFNARLNNLSDRLRFEFPSKTILCGLLSDAPFVQNALSRADIVCTATPSASPLFETSWLNRTAHINLIGSYTPEMREVHDDLIAAASLILVDSIRACSVEAGELIHVPEDRLVEVGHFSCSKTSQGRSAGNSVAIPRESYTVFKSVGVGVQDVAIAAFIVEHGKEYGFGNVVSY</sequence>